<dbReference type="InterPro" id="IPR045336">
    <property type="entry name" value="MmgE_PrpD_N"/>
</dbReference>
<name>A0AAP9W1T6_9PSED</name>
<dbReference type="InterPro" id="IPR036148">
    <property type="entry name" value="MmgE/PrpD_sf"/>
</dbReference>
<dbReference type="Pfam" id="PF03972">
    <property type="entry name" value="MmgE_PrpD_N"/>
    <property type="match status" value="1"/>
</dbReference>
<dbReference type="Gene3D" id="3.30.1330.120">
    <property type="entry name" value="2-methylcitrate dehydratase PrpD"/>
    <property type="match status" value="1"/>
</dbReference>
<evidence type="ECO:0000313" key="4">
    <source>
        <dbReference type="EMBL" id="QNR50694.1"/>
    </source>
</evidence>
<dbReference type="EMBL" id="CP061079">
    <property type="protein sequence ID" value="QNR50694.1"/>
    <property type="molecule type" value="Genomic_DNA"/>
</dbReference>
<comment type="similarity">
    <text evidence="1">Belongs to the PrpD family.</text>
</comment>
<gene>
    <name evidence="4" type="ORF">HLB40_14580</name>
</gene>
<accession>A0AAP9W1T6</accession>
<dbReference type="InterPro" id="IPR042183">
    <property type="entry name" value="MmgE/PrpD_sf_1"/>
</dbReference>
<dbReference type="Gene3D" id="1.10.4100.10">
    <property type="entry name" value="2-methylcitrate dehydratase PrpD"/>
    <property type="match status" value="1"/>
</dbReference>
<dbReference type="Proteomes" id="UP000516316">
    <property type="component" value="Chromosome"/>
</dbReference>
<dbReference type="GO" id="GO:0016829">
    <property type="term" value="F:lyase activity"/>
    <property type="evidence" value="ECO:0007669"/>
    <property type="project" value="InterPro"/>
</dbReference>
<dbReference type="PANTHER" id="PTHR16943:SF8">
    <property type="entry name" value="2-METHYLCITRATE DEHYDRATASE"/>
    <property type="match status" value="1"/>
</dbReference>
<evidence type="ECO:0000259" key="3">
    <source>
        <dbReference type="Pfam" id="PF19305"/>
    </source>
</evidence>
<feature type="domain" description="MmgE/PrpD N-terminal" evidence="2">
    <location>
        <begin position="6"/>
        <end position="245"/>
    </location>
</feature>
<dbReference type="InterPro" id="IPR005656">
    <property type="entry name" value="MmgE_PrpD"/>
</dbReference>
<dbReference type="InterPro" id="IPR045337">
    <property type="entry name" value="MmgE_PrpD_C"/>
</dbReference>
<dbReference type="PANTHER" id="PTHR16943">
    <property type="entry name" value="2-METHYLCITRATE DEHYDRATASE-RELATED"/>
    <property type="match status" value="1"/>
</dbReference>
<protein>
    <submittedName>
        <fullName evidence="4">MmgE/PrpD family protein</fullName>
    </submittedName>
</protein>
<reference evidence="4 5" key="1">
    <citation type="submission" date="2020-09" db="EMBL/GenBank/DDBJ databases">
        <title>The Genome Sequence of Pseudomonas chlororaphis strain Qlu-1 - A phenazine-derivative-producing strain.</title>
        <authorList>
            <person name="Li L."/>
            <person name="Liu K."/>
        </authorList>
    </citation>
    <scope>NUCLEOTIDE SEQUENCE [LARGE SCALE GENOMIC DNA]</scope>
    <source>
        <strain evidence="5">qlu-1</strain>
    </source>
</reference>
<sequence>MTDRLQRLAQFCVDSRFEDLPPALVAQATRHILDTFGAALAGAHSEVAAAARQALGDEAGPSRVWGTDLSTSATQAALLNGIAAHALELDDTGGCDHSGAVVLPAVMAAVSLRGSALSGRELLTAVVMGYEVGRRVLEACGGYSAHNGAGWHSTATCGVFGAAAACGRVLGLDARQMGSALGLAGSFSGGLWAFIHDGSHSKKLHSGRAAEGGLLAARLARQGVTGPGQLFEEVWGGFLKTLAGSDAIPQALDENLGQVWKLARCSIKPYASCRGTHSAIDALGLLLEQLQVTADQVEDIQVSLCAFLDGMCGSRAIDSLAAAQMSLPYALAARLVHGHAGLDAYDRPCRETPRIASAMARIRLEVDPQLSEDGEPVVTLRTRDGRLTSLCVEVPLGAPGNPLGDQALQEKFLNLATRVLPAEQAGELLQQLWRLADMESVAVLDRWLQP</sequence>
<evidence type="ECO:0000259" key="2">
    <source>
        <dbReference type="Pfam" id="PF03972"/>
    </source>
</evidence>
<dbReference type="AlphaFoldDB" id="A0AAP9W1T6"/>
<proteinExistence type="inferred from homology"/>
<dbReference type="RefSeq" id="WP_101282447.1">
    <property type="nucleotide sequence ID" value="NZ_CP025309.1"/>
</dbReference>
<dbReference type="Pfam" id="PF19305">
    <property type="entry name" value="MmgE_PrpD_C"/>
    <property type="match status" value="1"/>
</dbReference>
<evidence type="ECO:0000313" key="5">
    <source>
        <dbReference type="Proteomes" id="UP000516316"/>
    </source>
</evidence>
<dbReference type="InterPro" id="IPR042188">
    <property type="entry name" value="MmgE/PrpD_sf_2"/>
</dbReference>
<organism evidence="4 5">
    <name type="scientific">Pseudomonas chlororaphis</name>
    <dbReference type="NCBI Taxonomy" id="587753"/>
    <lineage>
        <taxon>Bacteria</taxon>
        <taxon>Pseudomonadati</taxon>
        <taxon>Pseudomonadota</taxon>
        <taxon>Gammaproteobacteria</taxon>
        <taxon>Pseudomonadales</taxon>
        <taxon>Pseudomonadaceae</taxon>
        <taxon>Pseudomonas</taxon>
    </lineage>
</organism>
<dbReference type="SUPFAM" id="SSF103378">
    <property type="entry name" value="2-methylcitrate dehydratase PrpD"/>
    <property type="match status" value="1"/>
</dbReference>
<feature type="domain" description="MmgE/PrpD C-terminal" evidence="3">
    <location>
        <begin position="270"/>
        <end position="434"/>
    </location>
</feature>
<evidence type="ECO:0000256" key="1">
    <source>
        <dbReference type="ARBA" id="ARBA00006174"/>
    </source>
</evidence>